<keyword evidence="4" id="KW-0520">NAD</keyword>
<feature type="domain" description="RCK C-terminal" evidence="7">
    <location>
        <begin position="144"/>
        <end position="228"/>
    </location>
</feature>
<keyword evidence="5" id="KW-0406">Ion transport</keyword>
<dbReference type="InterPro" id="IPR003148">
    <property type="entry name" value="RCK_N"/>
</dbReference>
<dbReference type="InterPro" id="IPR050721">
    <property type="entry name" value="Trk_Ktr_HKT_K-transport"/>
</dbReference>
<dbReference type="NCBIfam" id="NF007030">
    <property type="entry name" value="PRK09496.1-1"/>
    <property type="match status" value="1"/>
</dbReference>
<proteinExistence type="predicted"/>
<dbReference type="AlphaFoldDB" id="A0A3B0S896"/>
<evidence type="ECO:0000256" key="2">
    <source>
        <dbReference type="ARBA" id="ARBA00022538"/>
    </source>
</evidence>
<keyword evidence="2" id="KW-0633">Potassium transport</keyword>
<evidence type="ECO:0000256" key="5">
    <source>
        <dbReference type="ARBA" id="ARBA00023065"/>
    </source>
</evidence>
<evidence type="ECO:0000259" key="7">
    <source>
        <dbReference type="PROSITE" id="PS51202"/>
    </source>
</evidence>
<reference evidence="8" key="1">
    <citation type="submission" date="2018-06" db="EMBL/GenBank/DDBJ databases">
        <authorList>
            <person name="Zhirakovskaya E."/>
        </authorList>
    </citation>
    <scope>NUCLEOTIDE SEQUENCE</scope>
</reference>
<gene>
    <name evidence="8" type="ORF">MNBD_ALPHA02-1812</name>
</gene>
<feature type="domain" description="RCK N-terminal" evidence="6">
    <location>
        <begin position="1"/>
        <end position="124"/>
    </location>
</feature>
<dbReference type="GO" id="GO:0005886">
    <property type="term" value="C:plasma membrane"/>
    <property type="evidence" value="ECO:0007669"/>
    <property type="project" value="InterPro"/>
</dbReference>
<organism evidence="8">
    <name type="scientific">hydrothermal vent metagenome</name>
    <dbReference type="NCBI Taxonomy" id="652676"/>
    <lineage>
        <taxon>unclassified sequences</taxon>
        <taxon>metagenomes</taxon>
        <taxon>ecological metagenomes</taxon>
    </lineage>
</organism>
<dbReference type="InterPro" id="IPR006037">
    <property type="entry name" value="RCK_C"/>
</dbReference>
<dbReference type="PRINTS" id="PR00335">
    <property type="entry name" value="KUPTAKETRKA"/>
</dbReference>
<dbReference type="NCBIfam" id="NF007031">
    <property type="entry name" value="PRK09496.1-2"/>
    <property type="match status" value="1"/>
</dbReference>
<evidence type="ECO:0000259" key="6">
    <source>
        <dbReference type="PROSITE" id="PS51201"/>
    </source>
</evidence>
<dbReference type="InterPro" id="IPR006036">
    <property type="entry name" value="K_uptake_TrkA"/>
</dbReference>
<dbReference type="GO" id="GO:0015079">
    <property type="term" value="F:potassium ion transmembrane transporter activity"/>
    <property type="evidence" value="ECO:0007669"/>
    <property type="project" value="InterPro"/>
</dbReference>
<dbReference type="PANTHER" id="PTHR43833:SF5">
    <property type="entry name" value="TRK SYSTEM POTASSIUM UPTAKE PROTEIN TRKA"/>
    <property type="match status" value="1"/>
</dbReference>
<dbReference type="SUPFAM" id="SSF116726">
    <property type="entry name" value="TrkA C-terminal domain-like"/>
    <property type="match status" value="2"/>
</dbReference>
<evidence type="ECO:0000313" key="8">
    <source>
        <dbReference type="EMBL" id="VAV96648.1"/>
    </source>
</evidence>
<dbReference type="Gene3D" id="3.40.50.720">
    <property type="entry name" value="NAD(P)-binding Rossmann-like Domain"/>
    <property type="match status" value="2"/>
</dbReference>
<accession>A0A3B0S896</accession>
<sequence>MKVIICGAGQVGFNIARHLASEQHDVTVIDRSPELIAKIQSSLDVQALVGYASHPDLLEQAGAADADMIIAVTLFDEVNMVACQVAHSLFGVPKKIARVRAQNYLAPMWQDLFSRDHMPIDVIISPEIEVAQAAIRRLEVPGAFDMVSFCDGKVRAVGVRLSEDCPVVDTPLRQLTELFPDLNIIVTSIIRDGKLIIPSSDDQLLVGDNIYFVSEDSHVERALSVFGSDEKEARRIIIVGGGNVGAFIAEKLINNDSKIQVKIIELDVEKAKAIAKNIPKAIVLNGDALDVDIQKEANVKAAETIIAVTNDDKVNILSSLLAKQAGCRRAITLINNHTFGPMTYSVGIDAFVDPRQTTVSSILQHMRRGRIRSLQNLAGGAAEVLEAVALETSPLVGKPLRDVRLPDGIIIGSILHDGEVIVPRGGTIIKPDDIVVIFTRLDMIKKVEDLFSVRLEYF</sequence>
<dbReference type="SUPFAM" id="SSF51735">
    <property type="entry name" value="NAD(P)-binding Rossmann-fold domains"/>
    <property type="match status" value="2"/>
</dbReference>
<feature type="domain" description="RCK N-terminal" evidence="6">
    <location>
        <begin position="233"/>
        <end position="352"/>
    </location>
</feature>
<evidence type="ECO:0000256" key="1">
    <source>
        <dbReference type="ARBA" id="ARBA00022448"/>
    </source>
</evidence>
<dbReference type="PROSITE" id="PS51202">
    <property type="entry name" value="RCK_C"/>
    <property type="match status" value="2"/>
</dbReference>
<dbReference type="InterPro" id="IPR036291">
    <property type="entry name" value="NAD(P)-bd_dom_sf"/>
</dbReference>
<evidence type="ECO:0000256" key="4">
    <source>
        <dbReference type="ARBA" id="ARBA00023027"/>
    </source>
</evidence>
<dbReference type="PROSITE" id="PS51201">
    <property type="entry name" value="RCK_N"/>
    <property type="match status" value="2"/>
</dbReference>
<dbReference type="InterPro" id="IPR036721">
    <property type="entry name" value="RCK_C_sf"/>
</dbReference>
<dbReference type="Gene3D" id="3.30.70.1450">
    <property type="entry name" value="Regulator of K+ conductance, C-terminal domain"/>
    <property type="match status" value="2"/>
</dbReference>
<dbReference type="Pfam" id="PF02254">
    <property type="entry name" value="TrkA_N"/>
    <property type="match status" value="2"/>
</dbReference>
<dbReference type="EMBL" id="UOED01000108">
    <property type="protein sequence ID" value="VAV96648.1"/>
    <property type="molecule type" value="Genomic_DNA"/>
</dbReference>
<feature type="domain" description="RCK C-terminal" evidence="7">
    <location>
        <begin position="372"/>
        <end position="453"/>
    </location>
</feature>
<dbReference type="PANTHER" id="PTHR43833">
    <property type="entry name" value="POTASSIUM CHANNEL PROTEIN 2-RELATED-RELATED"/>
    <property type="match status" value="1"/>
</dbReference>
<keyword evidence="1" id="KW-0813">Transport</keyword>
<dbReference type="NCBIfam" id="NF007032">
    <property type="entry name" value="PRK09496.1-4"/>
    <property type="match status" value="1"/>
</dbReference>
<dbReference type="Pfam" id="PF02080">
    <property type="entry name" value="TrkA_C"/>
    <property type="match status" value="2"/>
</dbReference>
<keyword evidence="3" id="KW-0630">Potassium</keyword>
<dbReference type="NCBIfam" id="NF007039">
    <property type="entry name" value="PRK09496.3-2"/>
    <property type="match status" value="1"/>
</dbReference>
<protein>
    <submittedName>
        <fullName evidence="8">Trk potassium uptake system protein TrkA</fullName>
    </submittedName>
</protein>
<name>A0A3B0S896_9ZZZZ</name>
<evidence type="ECO:0000256" key="3">
    <source>
        <dbReference type="ARBA" id="ARBA00022958"/>
    </source>
</evidence>